<dbReference type="GO" id="GO:0005634">
    <property type="term" value="C:nucleus"/>
    <property type="evidence" value="ECO:0007669"/>
    <property type="project" value="UniProtKB-SubCell"/>
</dbReference>
<proteinExistence type="inferred from homology"/>
<dbReference type="GO" id="GO:0000978">
    <property type="term" value="F:RNA polymerase II cis-regulatory region sequence-specific DNA binding"/>
    <property type="evidence" value="ECO:0007669"/>
    <property type="project" value="TreeGrafter"/>
</dbReference>
<feature type="domain" description="HSF-type DNA-binding" evidence="12">
    <location>
        <begin position="50"/>
        <end position="74"/>
    </location>
</feature>
<dbReference type="STRING" id="981085.W9QNY3"/>
<name>W9QNY3_9ROSA</name>
<dbReference type="PANTHER" id="PTHR10015:SF332">
    <property type="entry name" value="HEAT STRESS TRANSCRIPTION FACTOR C-1"/>
    <property type="match status" value="1"/>
</dbReference>
<accession>W9QNY3</accession>
<keyword evidence="14" id="KW-1185">Reference proteome</keyword>
<evidence type="ECO:0000256" key="11">
    <source>
        <dbReference type="SAM" id="MobiDB-lite"/>
    </source>
</evidence>
<dbReference type="eggNOG" id="KOG0627">
    <property type="taxonomic scope" value="Eukaryota"/>
</dbReference>
<evidence type="ECO:0000256" key="2">
    <source>
        <dbReference type="ARBA" id="ARBA00011233"/>
    </source>
</evidence>
<keyword evidence="4" id="KW-0805">Transcription regulation</keyword>
<dbReference type="InterPro" id="IPR000232">
    <property type="entry name" value="HSF_DNA-bd"/>
</dbReference>
<keyword evidence="8" id="KW-0539">Nucleus</keyword>
<keyword evidence="5" id="KW-0346">Stress response</keyword>
<feature type="coiled-coil region" evidence="10">
    <location>
        <begin position="137"/>
        <end position="171"/>
    </location>
</feature>
<dbReference type="EMBL" id="KE343603">
    <property type="protein sequence ID" value="EXB37018.1"/>
    <property type="molecule type" value="Genomic_DNA"/>
</dbReference>
<evidence type="ECO:0000256" key="8">
    <source>
        <dbReference type="ARBA" id="ARBA00023242"/>
    </source>
</evidence>
<dbReference type="KEGG" id="mnt:21403684"/>
<evidence type="ECO:0000256" key="10">
    <source>
        <dbReference type="SAM" id="Coils"/>
    </source>
</evidence>
<keyword evidence="7" id="KW-0804">Transcription</keyword>
<keyword evidence="3" id="KW-0597">Phosphoprotein</keyword>
<evidence type="ECO:0000256" key="9">
    <source>
        <dbReference type="RuleBase" id="RU004020"/>
    </source>
</evidence>
<dbReference type="PANTHER" id="PTHR10015">
    <property type="entry name" value="HEAT SHOCK TRANSCRIPTION FACTOR"/>
    <property type="match status" value="1"/>
</dbReference>
<sequence length="342" mass="38162">MEATNNIIAPFVMKTYQMVNDPTTDNLISWGRANNSFIVVDPLDFSQRILPAYFKHNNFSSFVRQLNTYKFRKVDPDRWEFANEWFLRGQKHLLKNILRRKHNSGGGSSNNSKNNYYSNSSICLMNLVNQEDYSREDEEIVMEIAKLREEQEALEEELQGMTKRLETTERRPQQMMAFLYKVVEDPDILPRMMLQNKERTNQLNEKKRHLAISSTTTSSNFSSPSVKTEELEDDVGTTGVVSSSSPETGFEMESFYQSSPSPEGPPVAGWWGQGGFTAVPSPLSAVQVSGIGNGAAVANSAASIISGYGNANGGSGQIGYFAESNRPPVQPPYPFSLFGGGF</sequence>
<comment type="subcellular location">
    <subcellularLocation>
        <location evidence="1">Nucleus</location>
    </subcellularLocation>
</comment>
<evidence type="ECO:0000313" key="14">
    <source>
        <dbReference type="Proteomes" id="UP000030645"/>
    </source>
</evidence>
<dbReference type="Pfam" id="PF00447">
    <property type="entry name" value="HSF_DNA-bind"/>
    <property type="match status" value="1"/>
</dbReference>
<evidence type="ECO:0000256" key="5">
    <source>
        <dbReference type="ARBA" id="ARBA00023016"/>
    </source>
</evidence>
<keyword evidence="10" id="KW-0175">Coiled coil</keyword>
<dbReference type="AlphaFoldDB" id="W9QNY3"/>
<dbReference type="GO" id="GO:0034605">
    <property type="term" value="P:cellular response to heat"/>
    <property type="evidence" value="ECO:0007669"/>
    <property type="project" value="TreeGrafter"/>
</dbReference>
<dbReference type="InterPro" id="IPR036390">
    <property type="entry name" value="WH_DNA-bd_sf"/>
</dbReference>
<dbReference type="SUPFAM" id="SSF46785">
    <property type="entry name" value="Winged helix' DNA-binding domain"/>
    <property type="match status" value="1"/>
</dbReference>
<evidence type="ECO:0000259" key="12">
    <source>
        <dbReference type="PROSITE" id="PS00434"/>
    </source>
</evidence>
<organism evidence="13 14">
    <name type="scientific">Morus notabilis</name>
    <dbReference type="NCBI Taxonomy" id="981085"/>
    <lineage>
        <taxon>Eukaryota</taxon>
        <taxon>Viridiplantae</taxon>
        <taxon>Streptophyta</taxon>
        <taxon>Embryophyta</taxon>
        <taxon>Tracheophyta</taxon>
        <taxon>Spermatophyta</taxon>
        <taxon>Magnoliopsida</taxon>
        <taxon>eudicotyledons</taxon>
        <taxon>Gunneridae</taxon>
        <taxon>Pentapetalae</taxon>
        <taxon>rosids</taxon>
        <taxon>fabids</taxon>
        <taxon>Rosales</taxon>
        <taxon>Moraceae</taxon>
        <taxon>Moreae</taxon>
        <taxon>Morus</taxon>
    </lineage>
</organism>
<dbReference type="InterPro" id="IPR036388">
    <property type="entry name" value="WH-like_DNA-bd_sf"/>
</dbReference>
<dbReference type="GO" id="GO:0006357">
    <property type="term" value="P:regulation of transcription by RNA polymerase II"/>
    <property type="evidence" value="ECO:0007669"/>
    <property type="project" value="TreeGrafter"/>
</dbReference>
<dbReference type="PROSITE" id="PS00434">
    <property type="entry name" value="HSF_DOMAIN"/>
    <property type="match status" value="1"/>
</dbReference>
<evidence type="ECO:0000256" key="3">
    <source>
        <dbReference type="ARBA" id="ARBA00022553"/>
    </source>
</evidence>
<dbReference type="FunFam" id="1.10.10.10:FF:000037">
    <property type="entry name" value="Heat stress transcription factor B-4"/>
    <property type="match status" value="1"/>
</dbReference>
<keyword evidence="6" id="KW-0238">DNA-binding</keyword>
<evidence type="ECO:0000313" key="13">
    <source>
        <dbReference type="EMBL" id="EXB37018.1"/>
    </source>
</evidence>
<feature type="compositionally biased region" description="Low complexity" evidence="11">
    <location>
        <begin position="213"/>
        <end position="225"/>
    </location>
</feature>
<dbReference type="OrthoDB" id="60033at2759"/>
<evidence type="ECO:0000256" key="6">
    <source>
        <dbReference type="ARBA" id="ARBA00023125"/>
    </source>
</evidence>
<gene>
    <name evidence="13" type="ORF">L484_020803</name>
</gene>
<reference evidence="14" key="1">
    <citation type="submission" date="2013-01" db="EMBL/GenBank/DDBJ databases">
        <title>Draft Genome Sequence of a Mulberry Tree, Morus notabilis C.K. Schneid.</title>
        <authorList>
            <person name="He N."/>
            <person name="Zhao S."/>
        </authorList>
    </citation>
    <scope>NUCLEOTIDE SEQUENCE</scope>
</reference>
<evidence type="ECO:0000256" key="4">
    <source>
        <dbReference type="ARBA" id="ARBA00023015"/>
    </source>
</evidence>
<dbReference type="GO" id="GO:0003700">
    <property type="term" value="F:DNA-binding transcription factor activity"/>
    <property type="evidence" value="ECO:0007669"/>
    <property type="project" value="InterPro"/>
</dbReference>
<dbReference type="SMART" id="SM00415">
    <property type="entry name" value="HSF"/>
    <property type="match status" value="1"/>
</dbReference>
<dbReference type="Gene3D" id="1.10.10.10">
    <property type="entry name" value="Winged helix-like DNA-binding domain superfamily/Winged helix DNA-binding domain"/>
    <property type="match status" value="1"/>
</dbReference>
<evidence type="ECO:0000256" key="7">
    <source>
        <dbReference type="ARBA" id="ARBA00023163"/>
    </source>
</evidence>
<protein>
    <submittedName>
        <fullName evidence="13">Heat stress transcription factor C-1</fullName>
    </submittedName>
</protein>
<dbReference type="PRINTS" id="PR00056">
    <property type="entry name" value="HSFDOMAIN"/>
</dbReference>
<dbReference type="Proteomes" id="UP000030645">
    <property type="component" value="Unassembled WGS sequence"/>
</dbReference>
<comment type="similarity">
    <text evidence="9">Belongs to the HSF family.</text>
</comment>
<feature type="region of interest" description="Disordered" evidence="11">
    <location>
        <begin position="201"/>
        <end position="269"/>
    </location>
</feature>
<feature type="compositionally biased region" description="Low complexity" evidence="11">
    <location>
        <begin position="236"/>
        <end position="249"/>
    </location>
</feature>
<evidence type="ECO:0000256" key="1">
    <source>
        <dbReference type="ARBA" id="ARBA00004123"/>
    </source>
</evidence>
<comment type="subunit">
    <text evidence="2">Homotrimer.</text>
</comment>